<keyword evidence="2" id="KW-1185">Reference proteome</keyword>
<reference evidence="1" key="1">
    <citation type="submission" date="2021-06" db="EMBL/GenBank/DDBJ databases">
        <authorList>
            <person name="Kallberg Y."/>
            <person name="Tangrot J."/>
            <person name="Rosling A."/>
        </authorList>
    </citation>
    <scope>NUCLEOTIDE SEQUENCE</scope>
    <source>
        <strain evidence="1">MA461A</strain>
    </source>
</reference>
<gene>
    <name evidence="1" type="ORF">RPERSI_LOCUS12476</name>
</gene>
<accession>A0ACA9Q818</accession>
<dbReference type="EMBL" id="CAJVQC010026768">
    <property type="protein sequence ID" value="CAG8734179.1"/>
    <property type="molecule type" value="Genomic_DNA"/>
</dbReference>
<feature type="non-terminal residue" evidence="1">
    <location>
        <position position="1"/>
    </location>
</feature>
<name>A0ACA9Q818_9GLOM</name>
<organism evidence="1 2">
    <name type="scientific">Racocetra persica</name>
    <dbReference type="NCBI Taxonomy" id="160502"/>
    <lineage>
        <taxon>Eukaryota</taxon>
        <taxon>Fungi</taxon>
        <taxon>Fungi incertae sedis</taxon>
        <taxon>Mucoromycota</taxon>
        <taxon>Glomeromycotina</taxon>
        <taxon>Glomeromycetes</taxon>
        <taxon>Diversisporales</taxon>
        <taxon>Gigasporaceae</taxon>
        <taxon>Racocetra</taxon>
    </lineage>
</organism>
<sequence>QAISIQLPRQRNNNGQFQRPPRPRNNNSQPRRLQTTPYTRNIFIDTQQHAALIEGAPFDIMQNARISSRRIKFSRALFSGFPFT</sequence>
<comment type="caution">
    <text evidence="1">The sequence shown here is derived from an EMBL/GenBank/DDBJ whole genome shotgun (WGS) entry which is preliminary data.</text>
</comment>
<evidence type="ECO:0000313" key="1">
    <source>
        <dbReference type="EMBL" id="CAG8734179.1"/>
    </source>
</evidence>
<protein>
    <submittedName>
        <fullName evidence="1">26013_t:CDS:1</fullName>
    </submittedName>
</protein>
<evidence type="ECO:0000313" key="2">
    <source>
        <dbReference type="Proteomes" id="UP000789920"/>
    </source>
</evidence>
<proteinExistence type="predicted"/>
<dbReference type="Proteomes" id="UP000789920">
    <property type="component" value="Unassembled WGS sequence"/>
</dbReference>